<name>A0ABW8AM77_9ACTN</name>
<accession>A0ABW8AM77</accession>
<feature type="region of interest" description="Disordered" evidence="1">
    <location>
        <begin position="52"/>
        <end position="77"/>
    </location>
</feature>
<organism evidence="3 4">
    <name type="scientific">Spongisporangium articulatum</name>
    <dbReference type="NCBI Taxonomy" id="3362603"/>
    <lineage>
        <taxon>Bacteria</taxon>
        <taxon>Bacillati</taxon>
        <taxon>Actinomycetota</taxon>
        <taxon>Actinomycetes</taxon>
        <taxon>Kineosporiales</taxon>
        <taxon>Kineosporiaceae</taxon>
        <taxon>Spongisporangium</taxon>
    </lineage>
</organism>
<comment type="caution">
    <text evidence="3">The sequence shown here is derived from an EMBL/GenBank/DDBJ whole genome shotgun (WGS) entry which is preliminary data.</text>
</comment>
<dbReference type="EMBL" id="JBITLV010000003">
    <property type="protein sequence ID" value="MFI7587488.1"/>
    <property type="molecule type" value="Genomic_DNA"/>
</dbReference>
<keyword evidence="2" id="KW-1133">Transmembrane helix</keyword>
<gene>
    <name evidence="3" type="ORF">ACIB24_10490</name>
</gene>
<reference evidence="3 4" key="1">
    <citation type="submission" date="2024-10" db="EMBL/GenBank/DDBJ databases">
        <title>The Natural Products Discovery Center: Release of the First 8490 Sequenced Strains for Exploring Actinobacteria Biosynthetic Diversity.</title>
        <authorList>
            <person name="Kalkreuter E."/>
            <person name="Kautsar S.A."/>
            <person name="Yang D."/>
            <person name="Bader C.D."/>
            <person name="Teijaro C.N."/>
            <person name="Fluegel L."/>
            <person name="Davis C.M."/>
            <person name="Simpson J.R."/>
            <person name="Lauterbach L."/>
            <person name="Steele A.D."/>
            <person name="Gui C."/>
            <person name="Meng S."/>
            <person name="Li G."/>
            <person name="Viehrig K."/>
            <person name="Ye F."/>
            <person name="Su P."/>
            <person name="Kiefer A.F."/>
            <person name="Nichols A."/>
            <person name="Cepeda A.J."/>
            <person name="Yan W."/>
            <person name="Fan B."/>
            <person name="Jiang Y."/>
            <person name="Adhikari A."/>
            <person name="Zheng C.-J."/>
            <person name="Schuster L."/>
            <person name="Cowan T.M."/>
            <person name="Smanski M.J."/>
            <person name="Chevrette M.G."/>
            <person name="De Carvalho L.P.S."/>
            <person name="Shen B."/>
        </authorList>
    </citation>
    <scope>NUCLEOTIDE SEQUENCE [LARGE SCALE GENOMIC DNA]</scope>
    <source>
        <strain evidence="3 4">NPDC049639</strain>
    </source>
</reference>
<proteinExistence type="predicted"/>
<evidence type="ECO:0000313" key="4">
    <source>
        <dbReference type="Proteomes" id="UP001612915"/>
    </source>
</evidence>
<keyword evidence="2" id="KW-0472">Membrane</keyword>
<keyword evidence="4" id="KW-1185">Reference proteome</keyword>
<dbReference type="Proteomes" id="UP001612915">
    <property type="component" value="Unassembled WGS sequence"/>
</dbReference>
<evidence type="ECO:0000313" key="3">
    <source>
        <dbReference type="EMBL" id="MFI7587488.1"/>
    </source>
</evidence>
<keyword evidence="2" id="KW-0812">Transmembrane</keyword>
<dbReference type="RefSeq" id="WP_398279273.1">
    <property type="nucleotide sequence ID" value="NZ_JBITLV010000003.1"/>
</dbReference>
<evidence type="ECO:0000256" key="1">
    <source>
        <dbReference type="SAM" id="MobiDB-lite"/>
    </source>
</evidence>
<sequence>MDQAWLLPSLLEVAAVLAVVVLVALLARIALTVLGMVNAPVAPVRVRTRDRAQGEHWAPDAPGRPQPRAPDCGPYFD</sequence>
<evidence type="ECO:0000256" key="2">
    <source>
        <dbReference type="SAM" id="Phobius"/>
    </source>
</evidence>
<protein>
    <submittedName>
        <fullName evidence="3">Uncharacterized protein</fullName>
    </submittedName>
</protein>
<feature type="transmembrane region" description="Helical" evidence="2">
    <location>
        <begin position="13"/>
        <end position="37"/>
    </location>
</feature>